<dbReference type="GO" id="GO:0005829">
    <property type="term" value="C:cytosol"/>
    <property type="evidence" value="ECO:0007669"/>
    <property type="project" value="TreeGrafter"/>
</dbReference>
<keyword evidence="3 9" id="KW-0547">Nucleotide-binding</keyword>
<dbReference type="InterPro" id="IPR001412">
    <property type="entry name" value="aa-tRNA-synth_I_CS"/>
</dbReference>
<evidence type="ECO:0000256" key="5">
    <source>
        <dbReference type="ARBA" id="ARBA00022917"/>
    </source>
</evidence>
<keyword evidence="2 9" id="KW-0436">Ligase</keyword>
<evidence type="ECO:0000256" key="8">
    <source>
        <dbReference type="ARBA" id="ARBA00048248"/>
    </source>
</evidence>
<dbReference type="InterPro" id="IPR002307">
    <property type="entry name" value="Tyr-tRNA-ligase"/>
</dbReference>
<gene>
    <name evidence="10" type="ORF">HF325_001737</name>
</gene>
<evidence type="ECO:0000256" key="6">
    <source>
        <dbReference type="ARBA" id="ARBA00023146"/>
    </source>
</evidence>
<dbReference type="Gene3D" id="3.40.50.620">
    <property type="entry name" value="HUPs"/>
    <property type="match status" value="1"/>
</dbReference>
<dbReference type="GO" id="GO:0006437">
    <property type="term" value="P:tyrosyl-tRNA aminoacylation"/>
    <property type="evidence" value="ECO:0007669"/>
    <property type="project" value="InterPro"/>
</dbReference>
<organism evidence="10 11">
    <name type="scientific">Metschnikowia pulcherrima</name>
    <dbReference type="NCBI Taxonomy" id="27326"/>
    <lineage>
        <taxon>Eukaryota</taxon>
        <taxon>Fungi</taxon>
        <taxon>Dikarya</taxon>
        <taxon>Ascomycota</taxon>
        <taxon>Saccharomycotina</taxon>
        <taxon>Pichiomycetes</taxon>
        <taxon>Metschnikowiaceae</taxon>
        <taxon>Metschnikowia</taxon>
    </lineage>
</organism>
<dbReference type="PROSITE" id="PS00178">
    <property type="entry name" value="AA_TRNA_LIGASE_I"/>
    <property type="match status" value="1"/>
</dbReference>
<evidence type="ECO:0000256" key="3">
    <source>
        <dbReference type="ARBA" id="ARBA00022741"/>
    </source>
</evidence>
<accession>A0A8H7LDC5</accession>
<dbReference type="Gene3D" id="1.10.240.10">
    <property type="entry name" value="Tyrosyl-Transfer RNA Synthetase"/>
    <property type="match status" value="1"/>
</dbReference>
<dbReference type="EMBL" id="JACBPP010000002">
    <property type="protein sequence ID" value="KAF8004289.1"/>
    <property type="molecule type" value="Genomic_DNA"/>
</dbReference>
<evidence type="ECO:0000256" key="9">
    <source>
        <dbReference type="RuleBase" id="RU361234"/>
    </source>
</evidence>
<keyword evidence="4 9" id="KW-0067">ATP-binding</keyword>
<dbReference type="GO" id="GO:0005524">
    <property type="term" value="F:ATP binding"/>
    <property type="evidence" value="ECO:0007669"/>
    <property type="project" value="UniProtKB-KW"/>
</dbReference>
<dbReference type="GO" id="GO:0005739">
    <property type="term" value="C:mitochondrion"/>
    <property type="evidence" value="ECO:0007669"/>
    <property type="project" value="TreeGrafter"/>
</dbReference>
<proteinExistence type="inferred from homology"/>
<dbReference type="PRINTS" id="PR01040">
    <property type="entry name" value="TRNASYNTHTYR"/>
</dbReference>
<evidence type="ECO:0000256" key="2">
    <source>
        <dbReference type="ARBA" id="ARBA00022598"/>
    </source>
</evidence>
<dbReference type="InterPro" id="IPR024088">
    <property type="entry name" value="Tyr-tRNA-ligase_bac-type"/>
</dbReference>
<evidence type="ECO:0000256" key="4">
    <source>
        <dbReference type="ARBA" id="ARBA00022840"/>
    </source>
</evidence>
<dbReference type="AlphaFoldDB" id="A0A8H7LDC5"/>
<comment type="catalytic activity">
    <reaction evidence="8 9">
        <text>tRNA(Tyr) + L-tyrosine + ATP = L-tyrosyl-tRNA(Tyr) + AMP + diphosphate + H(+)</text>
        <dbReference type="Rhea" id="RHEA:10220"/>
        <dbReference type="Rhea" id="RHEA-COMP:9706"/>
        <dbReference type="Rhea" id="RHEA-COMP:9707"/>
        <dbReference type="ChEBI" id="CHEBI:15378"/>
        <dbReference type="ChEBI" id="CHEBI:30616"/>
        <dbReference type="ChEBI" id="CHEBI:33019"/>
        <dbReference type="ChEBI" id="CHEBI:58315"/>
        <dbReference type="ChEBI" id="CHEBI:78442"/>
        <dbReference type="ChEBI" id="CHEBI:78536"/>
        <dbReference type="ChEBI" id="CHEBI:456215"/>
        <dbReference type="EC" id="6.1.1.1"/>
    </reaction>
</comment>
<name>A0A8H7LDC5_9ASCO</name>
<keyword evidence="6 9" id="KW-0030">Aminoacyl-tRNA synthetase</keyword>
<dbReference type="InterPro" id="IPR014729">
    <property type="entry name" value="Rossmann-like_a/b/a_fold"/>
</dbReference>
<dbReference type="SUPFAM" id="SSF52374">
    <property type="entry name" value="Nucleotidylyl transferase"/>
    <property type="match status" value="1"/>
</dbReference>
<comment type="similarity">
    <text evidence="9">Belongs to the class-I aminoacyl-tRNA synthetase family.</text>
</comment>
<keyword evidence="11" id="KW-1185">Reference proteome</keyword>
<evidence type="ECO:0000256" key="1">
    <source>
        <dbReference type="ARBA" id="ARBA00013160"/>
    </source>
</evidence>
<dbReference type="Pfam" id="PF00579">
    <property type="entry name" value="tRNA-synt_1b"/>
    <property type="match status" value="1"/>
</dbReference>
<dbReference type="NCBIfam" id="TIGR00234">
    <property type="entry name" value="tyrS"/>
    <property type="match status" value="1"/>
</dbReference>
<dbReference type="PANTHER" id="PTHR11766:SF0">
    <property type="entry name" value="TYROSINE--TRNA LIGASE, MITOCHONDRIAL"/>
    <property type="match status" value="1"/>
</dbReference>
<dbReference type="OrthoDB" id="337870at2759"/>
<dbReference type="EC" id="6.1.1.1" evidence="1 9"/>
<dbReference type="FunFam" id="1.10.240.10:FF:000001">
    <property type="entry name" value="Tyrosine--tRNA ligase"/>
    <property type="match status" value="1"/>
</dbReference>
<comment type="caution">
    <text evidence="10">The sequence shown here is derived from an EMBL/GenBank/DDBJ whole genome shotgun (WGS) entry which is preliminary data.</text>
</comment>
<reference evidence="10" key="1">
    <citation type="submission" date="2020-10" db="EMBL/GenBank/DDBJ databases">
        <title>The Whole-Genome Sequence of Metschnikowia persimmonesis, a Novel Endophytic Yeast Species Isolated from Medicinal Plant Diospyros kaki Thumb.</title>
        <authorList>
            <person name="Rahmat E."/>
            <person name="Kang Y."/>
        </authorList>
    </citation>
    <scope>NUCLEOTIDE SEQUENCE</scope>
    <source>
        <strain evidence="10">KIOM G15050</strain>
    </source>
</reference>
<protein>
    <recommendedName>
        <fullName evidence="1 9">Tyrosine--tRNA ligase</fullName>
        <ecNumber evidence="1 9">6.1.1.1</ecNumber>
    </recommendedName>
    <alternativeName>
        <fullName evidence="7 9">Tyrosyl-tRNA synthetase</fullName>
    </alternativeName>
</protein>
<keyword evidence="5 9" id="KW-0648">Protein biosynthesis</keyword>
<sequence>MLRSIRVPLRVNPRWIRWQSTGQVPSAEGPPDTIAIVPPVHILTKTEHYEKDYKQSLVSHLQSRNLVESITSDDLYKLTEPNSKKLKLYCGADPTAKSLHLGNLLPLMVLLHFRLRGHDIFGLVGGATGAVGDPSGRTSERSEMEVEERIDNVKVIQDQMASFFANGLKYAQSRQLPSSTSTQDLGAFTSVNNADWWSSVNLLDFLATYGKHIRISQMLARDSILSRLNSQQGLGFNEFTYQILQAYDFWHLFKTSGVNVQVGGNDQWGNITAGTDLISRVQKQFGEGKASDMPSYGMTVPLLLTPNGQKFGKSAGNAIFISESMSSPFQLYQFFINCQDEMVDKLLRMFTLLPLDSIESIVMTKHLEDPGLRIAQRVLAREVVDLIHGPGVGDEMAYITSFLFRRPTSPSMMKSRRINYFTSSESQEFC</sequence>
<evidence type="ECO:0000256" key="7">
    <source>
        <dbReference type="ARBA" id="ARBA00033323"/>
    </source>
</evidence>
<dbReference type="InterPro" id="IPR002305">
    <property type="entry name" value="aa-tRNA-synth_Ic"/>
</dbReference>
<evidence type="ECO:0000313" key="11">
    <source>
        <dbReference type="Proteomes" id="UP000649328"/>
    </source>
</evidence>
<dbReference type="CDD" id="cd00805">
    <property type="entry name" value="TyrRS_core"/>
    <property type="match status" value="1"/>
</dbReference>
<evidence type="ECO:0000313" key="10">
    <source>
        <dbReference type="EMBL" id="KAF8004289.1"/>
    </source>
</evidence>
<dbReference type="PANTHER" id="PTHR11766">
    <property type="entry name" value="TYROSYL-TRNA SYNTHETASE"/>
    <property type="match status" value="1"/>
</dbReference>
<dbReference type="Proteomes" id="UP000649328">
    <property type="component" value="Unassembled WGS sequence"/>
</dbReference>
<dbReference type="GO" id="GO:0004831">
    <property type="term" value="F:tyrosine-tRNA ligase activity"/>
    <property type="evidence" value="ECO:0007669"/>
    <property type="project" value="UniProtKB-EC"/>
</dbReference>